<evidence type="ECO:0000313" key="2">
    <source>
        <dbReference type="Proteomes" id="UP000675409"/>
    </source>
</evidence>
<accession>A0ABS1LIM1</accession>
<evidence type="ECO:0000313" key="1">
    <source>
        <dbReference type="EMBL" id="MBL0886036.1"/>
    </source>
</evidence>
<evidence type="ECO:0008006" key="3">
    <source>
        <dbReference type="Google" id="ProtNLM"/>
    </source>
</evidence>
<gene>
    <name evidence="1" type="ORF">HGK34_07060</name>
</gene>
<dbReference type="RefSeq" id="WP_201845882.1">
    <property type="nucleotide sequence ID" value="NZ_JABBYC010000008.1"/>
</dbReference>
<name>A0ABS1LIM1_9MICO</name>
<reference evidence="1 2" key="1">
    <citation type="journal article" date="2021" name="Arch. Microbiol.">
        <title>Myceligenerans indicum sp. nov., an actinobacterium isolated from mangrove sediment of Sundarbans, India.</title>
        <authorList>
            <person name="Asha K."/>
            <person name="Bhadury P."/>
        </authorList>
    </citation>
    <scope>NUCLEOTIDE SEQUENCE [LARGE SCALE GENOMIC DNA]</scope>
    <source>
        <strain evidence="1 2">I2</strain>
    </source>
</reference>
<comment type="caution">
    <text evidence="1">The sequence shown here is derived from an EMBL/GenBank/DDBJ whole genome shotgun (WGS) entry which is preliminary data.</text>
</comment>
<organism evidence="1 2">
    <name type="scientific">Myceligenerans indicum</name>
    <dbReference type="NCBI Taxonomy" id="2593663"/>
    <lineage>
        <taxon>Bacteria</taxon>
        <taxon>Bacillati</taxon>
        <taxon>Actinomycetota</taxon>
        <taxon>Actinomycetes</taxon>
        <taxon>Micrococcales</taxon>
        <taxon>Promicromonosporaceae</taxon>
        <taxon>Myceligenerans</taxon>
    </lineage>
</organism>
<protein>
    <recommendedName>
        <fullName evidence="3">2-nitropropane dioxygenase</fullName>
    </recommendedName>
</protein>
<dbReference type="EMBL" id="JABBYC010000008">
    <property type="protein sequence ID" value="MBL0886036.1"/>
    <property type="molecule type" value="Genomic_DNA"/>
</dbReference>
<proteinExistence type="predicted"/>
<dbReference type="Proteomes" id="UP000675409">
    <property type="component" value="Unassembled WGS sequence"/>
</dbReference>
<sequence length="93" mass="9828">MATFEYGQIQLGASDGTPMVVQGMAGIPAADGSVEGLNAIEALNRLGARGWRPVQVQDLTKVISDLTSAEVWHVVRSSDDKPSDPVKPGFAFT</sequence>
<keyword evidence="2" id="KW-1185">Reference proteome</keyword>